<accession>A0A8H3EXF4</accession>
<comment type="caution">
    <text evidence="1">The sequence shown here is derived from an EMBL/GenBank/DDBJ whole genome shotgun (WGS) entry which is preliminary data.</text>
</comment>
<sequence length="183" mass="20133">MPGRGGRNRTKNPFYYWNHVASTKPDAQALAARLGLEFPTADEGFRGGLIYPTRRLIATGEDNPDNFTTLLGPLWTSIEEGIIKETRIEVLLRPPPGSPSHAVSKHLDAGCPRWTPRAPNAEEESEINKVQDMQSKVARQLGSRKDVDKTDMRALIASLGDNWVEGLPALEAAMNSTNQDVSL</sequence>
<reference evidence="1" key="1">
    <citation type="submission" date="2021-03" db="EMBL/GenBank/DDBJ databases">
        <authorList>
            <person name="Tagirdzhanova G."/>
        </authorList>
    </citation>
    <scope>NUCLEOTIDE SEQUENCE</scope>
</reference>
<keyword evidence="2" id="KW-1185">Reference proteome</keyword>
<dbReference type="OrthoDB" id="432970at2759"/>
<dbReference type="EMBL" id="CAJPDS010000014">
    <property type="protein sequence ID" value="CAF9914344.1"/>
    <property type="molecule type" value="Genomic_DNA"/>
</dbReference>
<evidence type="ECO:0000313" key="2">
    <source>
        <dbReference type="Proteomes" id="UP000664521"/>
    </source>
</evidence>
<name>A0A8H3EXF4_9LECA</name>
<protein>
    <submittedName>
        <fullName evidence="1">Uncharacterized protein</fullName>
    </submittedName>
</protein>
<evidence type="ECO:0000313" key="1">
    <source>
        <dbReference type="EMBL" id="CAF9914344.1"/>
    </source>
</evidence>
<organism evidence="1 2">
    <name type="scientific">Heterodermia speciosa</name>
    <dbReference type="NCBI Taxonomy" id="116794"/>
    <lineage>
        <taxon>Eukaryota</taxon>
        <taxon>Fungi</taxon>
        <taxon>Dikarya</taxon>
        <taxon>Ascomycota</taxon>
        <taxon>Pezizomycotina</taxon>
        <taxon>Lecanoromycetes</taxon>
        <taxon>OSLEUM clade</taxon>
        <taxon>Lecanoromycetidae</taxon>
        <taxon>Caliciales</taxon>
        <taxon>Physciaceae</taxon>
        <taxon>Heterodermia</taxon>
    </lineage>
</organism>
<gene>
    <name evidence="1" type="ORF">HETSPECPRED_001955</name>
</gene>
<proteinExistence type="predicted"/>
<dbReference type="Proteomes" id="UP000664521">
    <property type="component" value="Unassembled WGS sequence"/>
</dbReference>
<dbReference type="AlphaFoldDB" id="A0A8H3EXF4"/>